<keyword evidence="3 8" id="KW-0312">Gluconeogenesis</keyword>
<dbReference type="Pfam" id="PF00342">
    <property type="entry name" value="PGI"/>
    <property type="match status" value="1"/>
</dbReference>
<dbReference type="PROSITE" id="PS00765">
    <property type="entry name" value="P_GLUCOSE_ISOMERASE_1"/>
    <property type="match status" value="1"/>
</dbReference>
<reference evidence="10 11" key="1">
    <citation type="journal article" date="2016" name="Nat. Commun.">
        <title>Thousands of microbial genomes shed light on interconnected biogeochemical processes in an aquifer system.</title>
        <authorList>
            <person name="Anantharaman K."/>
            <person name="Brown C.T."/>
            <person name="Hug L.A."/>
            <person name="Sharon I."/>
            <person name="Castelle C.J."/>
            <person name="Probst A.J."/>
            <person name="Thomas B.C."/>
            <person name="Singh A."/>
            <person name="Wilkins M.J."/>
            <person name="Karaoz U."/>
            <person name="Brodie E.L."/>
            <person name="Williams K.H."/>
            <person name="Hubbard S.S."/>
            <person name="Banfield J.F."/>
        </authorList>
    </citation>
    <scope>NUCLEOTIDE SEQUENCE [LARGE SCALE GENOMIC DNA]</scope>
</reference>
<feature type="active site" description="Proton donor" evidence="8">
    <location>
        <position position="298"/>
    </location>
</feature>
<dbReference type="HAMAP" id="MF_00473">
    <property type="entry name" value="G6P_isomerase"/>
    <property type="match status" value="1"/>
</dbReference>
<protein>
    <recommendedName>
        <fullName evidence="8">Glucose-6-phosphate isomerase</fullName>
        <shortName evidence="8">GPI</shortName>
        <ecNumber evidence="8">5.3.1.9</ecNumber>
    </recommendedName>
    <alternativeName>
        <fullName evidence="8">Phosphoglucose isomerase</fullName>
        <shortName evidence="8">PGI</shortName>
    </alternativeName>
    <alternativeName>
        <fullName evidence="8">Phosphohexose isomerase</fullName>
        <shortName evidence="8">PHI</shortName>
    </alternativeName>
</protein>
<gene>
    <name evidence="8" type="primary">pgi</name>
    <name evidence="10" type="ORF">A2024_10315</name>
</gene>
<dbReference type="FunFam" id="3.40.50.10490:FF:000016">
    <property type="entry name" value="Glucose-6-phosphate isomerase"/>
    <property type="match status" value="1"/>
</dbReference>
<dbReference type="InterPro" id="IPR035476">
    <property type="entry name" value="SIS_PGI_1"/>
</dbReference>
<dbReference type="GO" id="GO:0004347">
    <property type="term" value="F:glucose-6-phosphate isomerase activity"/>
    <property type="evidence" value="ECO:0007669"/>
    <property type="project" value="UniProtKB-UniRule"/>
</dbReference>
<dbReference type="EC" id="5.3.1.9" evidence="8"/>
<dbReference type="SUPFAM" id="SSF53697">
    <property type="entry name" value="SIS domain"/>
    <property type="match status" value="1"/>
</dbReference>
<comment type="catalytic activity">
    <reaction evidence="7 8 9">
        <text>alpha-D-glucose 6-phosphate = beta-D-fructose 6-phosphate</text>
        <dbReference type="Rhea" id="RHEA:11816"/>
        <dbReference type="ChEBI" id="CHEBI:57634"/>
        <dbReference type="ChEBI" id="CHEBI:58225"/>
        <dbReference type="EC" id="5.3.1.9"/>
    </reaction>
</comment>
<dbReference type="Gene3D" id="3.40.50.10490">
    <property type="entry name" value="Glucose-6-phosphate isomerase like protein, domain 1"/>
    <property type="match status" value="2"/>
</dbReference>
<dbReference type="CDD" id="cd05015">
    <property type="entry name" value="SIS_PGI_1"/>
    <property type="match status" value="1"/>
</dbReference>
<dbReference type="PROSITE" id="PS51463">
    <property type="entry name" value="P_GLUCOSE_ISOMERASE_3"/>
    <property type="match status" value="1"/>
</dbReference>
<evidence type="ECO:0000313" key="10">
    <source>
        <dbReference type="EMBL" id="OGF13836.1"/>
    </source>
</evidence>
<dbReference type="InterPro" id="IPR001672">
    <property type="entry name" value="G6P_Isomerase"/>
</dbReference>
<feature type="active site" evidence="8">
    <location>
        <position position="441"/>
    </location>
</feature>
<evidence type="ECO:0000256" key="1">
    <source>
        <dbReference type="ARBA" id="ARBA00004926"/>
    </source>
</evidence>
<sequence>MIRRIAMNHRIRLDFNNLMADRLGNYGLSPAELEAAGRIAAQASQWFYAKRQAGKMDFFDLPATDRHLKASLKLAAKYKGKHDDLVVLGIGGSALGTSAIHSALNPATHNLQDKKARRGRPRLWVLDNVDPEKLRAVLALLKAKKTLVNLISKSGTTAETSAQFLWIRQWLIKSLGKNWSKNLVVTTDPAGGIMRQIVNREKLSSLEVPSGVGGRFSVLTAVGLFPLAMVGADVKSLLAGADQMRKMTLNENPWKNPARLYALSQYLLYQKGYRINVMMPYSDSLYPMADWFRQLWAESLGKRVDNQNRVVETGPTPVKALGATDQHSQLQLYIEGPRDKVITFMRVEKFRNDITIPRAYPTIGDISYLGGKSFGQLLNAEALATALALSKNGRPNCSFIIPETGPRTVGQLVFLLETATAYAGGLFGINPMDQPGVEEGKRYAYGLMGKAGFENRKAEAEKFEQGSQKKYIV</sequence>
<evidence type="ECO:0000256" key="3">
    <source>
        <dbReference type="ARBA" id="ARBA00022432"/>
    </source>
</evidence>
<dbReference type="UniPathway" id="UPA00109">
    <property type="reaction ID" value="UER00181"/>
</dbReference>
<dbReference type="InterPro" id="IPR035482">
    <property type="entry name" value="SIS_PGI_2"/>
</dbReference>
<dbReference type="InterPro" id="IPR018189">
    <property type="entry name" value="Phosphoglucose_isomerase_CS"/>
</dbReference>
<comment type="pathway">
    <text evidence="1 8 9">Carbohydrate degradation; glycolysis; D-glyceraldehyde 3-phosphate and glycerone phosphate from D-glucose: step 2/4.</text>
</comment>
<comment type="similarity">
    <text evidence="2 8 9">Belongs to the GPI family.</text>
</comment>
<keyword evidence="5 8" id="KW-0324">Glycolysis</keyword>
<evidence type="ECO:0000256" key="6">
    <source>
        <dbReference type="ARBA" id="ARBA00023235"/>
    </source>
</evidence>
<dbReference type="GO" id="GO:0051156">
    <property type="term" value="P:glucose 6-phosphate metabolic process"/>
    <property type="evidence" value="ECO:0007669"/>
    <property type="project" value="TreeGrafter"/>
</dbReference>
<name>A0A1F5RHE3_9BACT</name>
<evidence type="ECO:0000256" key="2">
    <source>
        <dbReference type="ARBA" id="ARBA00006604"/>
    </source>
</evidence>
<dbReference type="GO" id="GO:0005829">
    <property type="term" value="C:cytosol"/>
    <property type="evidence" value="ECO:0007669"/>
    <property type="project" value="TreeGrafter"/>
</dbReference>
<dbReference type="PANTHER" id="PTHR11469:SF1">
    <property type="entry name" value="GLUCOSE-6-PHOSPHATE ISOMERASE"/>
    <property type="match status" value="1"/>
</dbReference>
<proteinExistence type="inferred from homology"/>
<dbReference type="UniPathway" id="UPA00138"/>
<accession>A0A1F5RHE3</accession>
<dbReference type="GO" id="GO:0048029">
    <property type="term" value="F:monosaccharide binding"/>
    <property type="evidence" value="ECO:0007669"/>
    <property type="project" value="TreeGrafter"/>
</dbReference>
<evidence type="ECO:0000256" key="9">
    <source>
        <dbReference type="RuleBase" id="RU000612"/>
    </source>
</evidence>
<dbReference type="GO" id="GO:0006094">
    <property type="term" value="P:gluconeogenesis"/>
    <property type="evidence" value="ECO:0007669"/>
    <property type="project" value="UniProtKB-UniRule"/>
</dbReference>
<evidence type="ECO:0000256" key="4">
    <source>
        <dbReference type="ARBA" id="ARBA00022490"/>
    </source>
</evidence>
<comment type="pathway">
    <text evidence="8">Carbohydrate biosynthesis; gluconeogenesis.</text>
</comment>
<keyword evidence="6 8" id="KW-0413">Isomerase</keyword>
<organism evidence="10 11">
    <name type="scientific">Candidatus Edwardsbacteria bacterium GWF2_54_11</name>
    <dbReference type="NCBI Taxonomy" id="1817851"/>
    <lineage>
        <taxon>Bacteria</taxon>
        <taxon>Candidatus Edwardsiibacteriota</taxon>
    </lineage>
</organism>
<dbReference type="GO" id="GO:0097367">
    <property type="term" value="F:carbohydrate derivative binding"/>
    <property type="evidence" value="ECO:0007669"/>
    <property type="project" value="InterPro"/>
</dbReference>
<dbReference type="GO" id="GO:0006096">
    <property type="term" value="P:glycolytic process"/>
    <property type="evidence" value="ECO:0007669"/>
    <property type="project" value="UniProtKB-UniRule"/>
</dbReference>
<evidence type="ECO:0000256" key="8">
    <source>
        <dbReference type="HAMAP-Rule" id="MF_00473"/>
    </source>
</evidence>
<comment type="function">
    <text evidence="8">Catalyzes the reversible isomerization of glucose-6-phosphate to fructose-6-phosphate.</text>
</comment>
<dbReference type="EMBL" id="MFFM01000011">
    <property type="protein sequence ID" value="OGF13836.1"/>
    <property type="molecule type" value="Genomic_DNA"/>
</dbReference>
<dbReference type="InterPro" id="IPR046348">
    <property type="entry name" value="SIS_dom_sf"/>
</dbReference>
<dbReference type="PRINTS" id="PR00662">
    <property type="entry name" value="G6PISOMERASE"/>
</dbReference>
<keyword evidence="4 8" id="KW-0963">Cytoplasm</keyword>
<dbReference type="AlphaFoldDB" id="A0A1F5RHE3"/>
<evidence type="ECO:0000256" key="5">
    <source>
        <dbReference type="ARBA" id="ARBA00023152"/>
    </source>
</evidence>
<feature type="active site" evidence="8">
    <location>
        <position position="327"/>
    </location>
</feature>
<comment type="subcellular location">
    <subcellularLocation>
        <location evidence="8">Cytoplasm</location>
    </subcellularLocation>
</comment>
<evidence type="ECO:0000256" key="7">
    <source>
        <dbReference type="ARBA" id="ARBA00029321"/>
    </source>
</evidence>
<dbReference type="Proteomes" id="UP000177230">
    <property type="component" value="Unassembled WGS sequence"/>
</dbReference>
<evidence type="ECO:0000313" key="11">
    <source>
        <dbReference type="Proteomes" id="UP000177230"/>
    </source>
</evidence>
<comment type="caution">
    <text evidence="10">The sequence shown here is derived from an EMBL/GenBank/DDBJ whole genome shotgun (WGS) entry which is preliminary data.</text>
</comment>
<dbReference type="CDD" id="cd05016">
    <property type="entry name" value="SIS_PGI_2"/>
    <property type="match status" value="1"/>
</dbReference>
<dbReference type="PANTHER" id="PTHR11469">
    <property type="entry name" value="GLUCOSE-6-PHOSPHATE ISOMERASE"/>
    <property type="match status" value="1"/>
</dbReference>